<dbReference type="Proteomes" id="UP000078542">
    <property type="component" value="Unassembled WGS sequence"/>
</dbReference>
<dbReference type="EMBL" id="KQ976842">
    <property type="protein sequence ID" value="KYN07925.1"/>
    <property type="molecule type" value="Genomic_DNA"/>
</dbReference>
<gene>
    <name evidence="1" type="ORF">ALC62_01107</name>
</gene>
<accession>A0A195D4U6</accession>
<dbReference type="AlphaFoldDB" id="A0A195D4U6"/>
<keyword evidence="2" id="KW-1185">Reference proteome</keyword>
<sequence>MANCRNLRKSLYFIIKKRKRKRVNEVYVNNESEEMNTSECCSTSANGGCNARWRDHPKIIPSSIMLAETVECPTGCPIIVKPPSTFRASDFKRVRSAPVRESKKKVGESSRNVELVLQYAVKLEHVGGMREGLLDFSIFFHSSILTRPFLPSLYCFFPRSPPEAWMEKEKEEAEGRGLERRRKVLERRGNIVLNRKIGILINTRGLSIKGREKRVREGMRKEEGQIARNDDPFRSFHPSRIFDTHLNVFSNSPQGRTFVGIDYIVMKILTFDVLQLMTPFLSIH</sequence>
<name>A0A195D4U6_9HYME</name>
<dbReference type="STRING" id="456900.A0A195D4U6"/>
<evidence type="ECO:0000313" key="1">
    <source>
        <dbReference type="EMBL" id="KYN07925.1"/>
    </source>
</evidence>
<organism evidence="1 2">
    <name type="scientific">Cyphomyrmex costatus</name>
    <dbReference type="NCBI Taxonomy" id="456900"/>
    <lineage>
        <taxon>Eukaryota</taxon>
        <taxon>Metazoa</taxon>
        <taxon>Ecdysozoa</taxon>
        <taxon>Arthropoda</taxon>
        <taxon>Hexapoda</taxon>
        <taxon>Insecta</taxon>
        <taxon>Pterygota</taxon>
        <taxon>Neoptera</taxon>
        <taxon>Endopterygota</taxon>
        <taxon>Hymenoptera</taxon>
        <taxon>Apocrita</taxon>
        <taxon>Aculeata</taxon>
        <taxon>Formicoidea</taxon>
        <taxon>Formicidae</taxon>
        <taxon>Myrmicinae</taxon>
        <taxon>Cyphomyrmex</taxon>
    </lineage>
</organism>
<proteinExistence type="predicted"/>
<protein>
    <submittedName>
        <fullName evidence="1">Uncharacterized protein</fullName>
    </submittedName>
</protein>
<reference evidence="1 2" key="1">
    <citation type="submission" date="2016-03" db="EMBL/GenBank/DDBJ databases">
        <title>Cyphomyrmex costatus WGS genome.</title>
        <authorList>
            <person name="Nygaard S."/>
            <person name="Hu H."/>
            <person name="Boomsma J."/>
            <person name="Zhang G."/>
        </authorList>
    </citation>
    <scope>NUCLEOTIDE SEQUENCE [LARGE SCALE GENOMIC DNA]</scope>
    <source>
        <strain evidence="1">MS0001</strain>
        <tissue evidence="1">Whole body</tissue>
    </source>
</reference>
<evidence type="ECO:0000313" key="2">
    <source>
        <dbReference type="Proteomes" id="UP000078542"/>
    </source>
</evidence>